<reference evidence="3" key="2">
    <citation type="submission" date="2025-08" db="UniProtKB">
        <authorList>
            <consortium name="RefSeq"/>
        </authorList>
    </citation>
    <scope>IDENTIFICATION</scope>
    <source>
        <tissue evidence="3">Leaves</tissue>
    </source>
</reference>
<evidence type="ECO:0000313" key="3">
    <source>
        <dbReference type="RefSeq" id="XP_027066992.1"/>
    </source>
</evidence>
<reference evidence="2" key="1">
    <citation type="journal article" date="2025" name="Foods">
        <title>Unveiling the Microbial Signatures of Arabica Coffee Cherries: Insights into Ripeness Specific Diversity, Functional Traits, and Implications for Quality and Safety.</title>
        <authorList>
            <consortium name="RefSeq"/>
            <person name="Tenea G.N."/>
            <person name="Cifuentes V."/>
            <person name="Reyes P."/>
            <person name="Cevallos-Vallejos M."/>
        </authorList>
    </citation>
    <scope>NUCLEOTIDE SEQUENCE [LARGE SCALE GENOMIC DNA]</scope>
</reference>
<sequence>MLLRSSSTPLLNSRLSHHYCKDVFSSASSSPEPETILHIIRSSSSSSSPSSDHGSIKKMPRTLSENDLKDVKNPPSSAANKSKCMRMHGLLWGVAVDEEKDDELLVSDEVGRPTDQRLLLSNSGLDLEEGCEAGRQAEALAVGGGSGSGGGRICQGGEGGSWGGDGNDSGGGSDCWDSDHRHDNTDVYYQKMIEANPRNSLLLSNYARYLKEVRGDYVKAEEYCGRAILANPGDGTVLSLYADLIWQTHKDAPRAETYFDRALQAAPQDCYIMASYAHFLWDAEGDDEDEEELKDRNDANKGSQPRNISWGINGGAPPSVPPPIAGAS</sequence>
<keyword evidence="2" id="KW-1185">Reference proteome</keyword>
<protein>
    <submittedName>
        <fullName evidence="3">Uncharacterized protein</fullName>
    </submittedName>
</protein>
<dbReference type="PANTHER" id="PTHR26312:SF168">
    <property type="entry name" value="OS06G0606700 PROTEIN"/>
    <property type="match status" value="1"/>
</dbReference>
<dbReference type="Gene3D" id="1.25.40.10">
    <property type="entry name" value="Tetratricopeptide repeat domain"/>
    <property type="match status" value="1"/>
</dbReference>
<feature type="compositionally biased region" description="Gly residues" evidence="1">
    <location>
        <begin position="146"/>
        <end position="173"/>
    </location>
</feature>
<feature type="compositionally biased region" description="Pro residues" evidence="1">
    <location>
        <begin position="318"/>
        <end position="328"/>
    </location>
</feature>
<evidence type="ECO:0000313" key="2">
    <source>
        <dbReference type="Proteomes" id="UP001652660"/>
    </source>
</evidence>
<dbReference type="Proteomes" id="UP001652660">
    <property type="component" value="Chromosome 6c"/>
</dbReference>
<feature type="region of interest" description="Disordered" evidence="1">
    <location>
        <begin position="146"/>
        <end position="177"/>
    </location>
</feature>
<feature type="region of interest" description="Disordered" evidence="1">
    <location>
        <begin position="286"/>
        <end position="328"/>
    </location>
</feature>
<dbReference type="RefSeq" id="XP_027066992.1">
    <property type="nucleotide sequence ID" value="XM_027211191.2"/>
</dbReference>
<dbReference type="SUPFAM" id="SSF48452">
    <property type="entry name" value="TPR-like"/>
    <property type="match status" value="1"/>
</dbReference>
<feature type="region of interest" description="Disordered" evidence="1">
    <location>
        <begin position="40"/>
        <end position="82"/>
    </location>
</feature>
<dbReference type="PANTHER" id="PTHR26312">
    <property type="entry name" value="TETRATRICOPEPTIDE REPEAT PROTEIN 5"/>
    <property type="match status" value="1"/>
</dbReference>
<dbReference type="GeneID" id="113692700"/>
<accession>A0A6P6SM82</accession>
<gene>
    <name evidence="3" type="primary">LOC113692700</name>
</gene>
<name>A0A6P6SM82_COFAR</name>
<proteinExistence type="predicted"/>
<evidence type="ECO:0000256" key="1">
    <source>
        <dbReference type="SAM" id="MobiDB-lite"/>
    </source>
</evidence>
<dbReference type="InterPro" id="IPR011990">
    <property type="entry name" value="TPR-like_helical_dom_sf"/>
</dbReference>
<dbReference type="AlphaFoldDB" id="A0A6P6SM82"/>
<dbReference type="OrthoDB" id="439046at2759"/>
<organism evidence="2 3">
    <name type="scientific">Coffea arabica</name>
    <name type="common">Arabian coffee</name>
    <dbReference type="NCBI Taxonomy" id="13443"/>
    <lineage>
        <taxon>Eukaryota</taxon>
        <taxon>Viridiplantae</taxon>
        <taxon>Streptophyta</taxon>
        <taxon>Embryophyta</taxon>
        <taxon>Tracheophyta</taxon>
        <taxon>Spermatophyta</taxon>
        <taxon>Magnoliopsida</taxon>
        <taxon>eudicotyledons</taxon>
        <taxon>Gunneridae</taxon>
        <taxon>Pentapetalae</taxon>
        <taxon>asterids</taxon>
        <taxon>lamiids</taxon>
        <taxon>Gentianales</taxon>
        <taxon>Rubiaceae</taxon>
        <taxon>Ixoroideae</taxon>
        <taxon>Gardenieae complex</taxon>
        <taxon>Bertiereae - Coffeeae clade</taxon>
        <taxon>Coffeeae</taxon>
        <taxon>Coffea</taxon>
    </lineage>
</organism>
<feature type="compositionally biased region" description="Low complexity" evidence="1">
    <location>
        <begin position="42"/>
        <end position="51"/>
    </location>
</feature>